<dbReference type="SUPFAM" id="SSF56266">
    <property type="entry name" value="DmpA/ArgJ-like"/>
    <property type="match status" value="1"/>
</dbReference>
<dbReference type="Gene3D" id="3.60.70.12">
    <property type="entry name" value="L-amino peptidase D-ALA esterase/amidase"/>
    <property type="match status" value="1"/>
</dbReference>
<dbReference type="EMBL" id="RQXX01000003">
    <property type="protein sequence ID" value="RVV97875.1"/>
    <property type="molecule type" value="Genomic_DNA"/>
</dbReference>
<dbReference type="OrthoDB" id="9804242at2"/>
<feature type="site" description="Involved in the stabilization of negative charge on the oxyanion by the formation of the oxyanion hole" evidence="9">
    <location>
        <position position="162"/>
    </location>
</feature>
<dbReference type="Proteomes" id="UP000285908">
    <property type="component" value="Unassembled WGS sequence"/>
</dbReference>
<comment type="caution">
    <text evidence="11">The sequence shown here is derived from an EMBL/GenBank/DDBJ whole genome shotgun (WGS) entry which is preliminary data.</text>
</comment>
<feature type="binding site" evidence="9">
    <location>
        <position position="451"/>
    </location>
    <ligand>
        <name>substrate</name>
    </ligand>
</feature>
<feature type="chain" id="PRO_5023258214" description="Arginine biosynthesis bifunctional protein ArgJ alpha chain" evidence="9">
    <location>
        <begin position="1"/>
        <end position="235"/>
    </location>
</feature>
<dbReference type="GO" id="GO:0006526">
    <property type="term" value="P:L-arginine biosynthetic process"/>
    <property type="evidence" value="ECO:0007669"/>
    <property type="project" value="UniProtKB-UniRule"/>
</dbReference>
<organism evidence="11 12">
    <name type="scientific">Mesobaculum littorinae</name>
    <dbReference type="NCBI Taxonomy" id="2486419"/>
    <lineage>
        <taxon>Bacteria</taxon>
        <taxon>Pseudomonadati</taxon>
        <taxon>Pseudomonadota</taxon>
        <taxon>Alphaproteobacteria</taxon>
        <taxon>Rhodobacterales</taxon>
        <taxon>Roseobacteraceae</taxon>
        <taxon>Mesobaculum</taxon>
    </lineage>
</organism>
<dbReference type="GO" id="GO:0006592">
    <property type="term" value="P:ornithine biosynthetic process"/>
    <property type="evidence" value="ECO:0007669"/>
    <property type="project" value="TreeGrafter"/>
</dbReference>
<dbReference type="InterPro" id="IPR002813">
    <property type="entry name" value="Arg_biosynth_ArgJ"/>
</dbReference>
<feature type="site" description="Cleavage; by autolysis" evidence="9">
    <location>
        <begin position="235"/>
        <end position="236"/>
    </location>
</feature>
<keyword evidence="9" id="KW-0511">Multifunctional enzyme</keyword>
<keyword evidence="3 9" id="KW-0055">Arginine biosynthesis</keyword>
<accession>A0A438AGX9</accession>
<dbReference type="CDD" id="cd02152">
    <property type="entry name" value="OAT"/>
    <property type="match status" value="1"/>
</dbReference>
<dbReference type="FunFam" id="3.10.20.340:FF:000001">
    <property type="entry name" value="Arginine biosynthesis bifunctional protein ArgJ, chloroplastic"/>
    <property type="match status" value="1"/>
</dbReference>
<dbReference type="HAMAP" id="MF_01106">
    <property type="entry name" value="ArgJ"/>
    <property type="match status" value="1"/>
</dbReference>
<feature type="active site" description="Nucleophile" evidence="9">
    <location>
        <position position="236"/>
    </location>
</feature>
<dbReference type="NCBIfam" id="NF003802">
    <property type="entry name" value="PRK05388.1"/>
    <property type="match status" value="1"/>
</dbReference>
<feature type="binding site" evidence="9">
    <location>
        <position position="225"/>
    </location>
    <ligand>
        <name>substrate</name>
    </ligand>
</feature>
<feature type="site" description="Involved in the stabilization of negative charge on the oxyanion by the formation of the oxyanion hole" evidence="9">
    <location>
        <position position="163"/>
    </location>
</feature>
<dbReference type="UniPathway" id="UPA00068">
    <property type="reaction ID" value="UER00106"/>
</dbReference>
<feature type="binding site" evidence="9">
    <location>
        <position position="323"/>
    </location>
    <ligand>
        <name>substrate</name>
    </ligand>
</feature>
<keyword evidence="7 9" id="KW-0012">Acyltransferase</keyword>
<keyword evidence="9" id="KW-0963">Cytoplasm</keyword>
<comment type="catalytic activity">
    <reaction evidence="8 9">
        <text>N(2)-acetyl-L-ornithine + L-glutamate = N-acetyl-L-glutamate + L-ornithine</text>
        <dbReference type="Rhea" id="RHEA:15349"/>
        <dbReference type="ChEBI" id="CHEBI:29985"/>
        <dbReference type="ChEBI" id="CHEBI:44337"/>
        <dbReference type="ChEBI" id="CHEBI:46911"/>
        <dbReference type="ChEBI" id="CHEBI:57805"/>
        <dbReference type="EC" id="2.3.1.35"/>
    </reaction>
</comment>
<keyword evidence="5 9" id="KW-0808">Transferase</keyword>
<name>A0A438AGX9_9RHOB</name>
<dbReference type="NCBIfam" id="TIGR00120">
    <property type="entry name" value="ArgJ"/>
    <property type="match status" value="1"/>
</dbReference>
<comment type="pathway">
    <text evidence="9">Amino-acid biosynthesis; L-arginine biosynthesis; L-ornithine and N-acetyl-L-glutamate from L-glutamate and N(2)-acetyl-L-ornithine (cyclic): step 1/1.</text>
</comment>
<feature type="binding site" evidence="9">
    <location>
        <position position="199"/>
    </location>
    <ligand>
        <name>substrate</name>
    </ligand>
</feature>
<comment type="catalytic activity">
    <reaction evidence="9">
        <text>L-glutamate + acetyl-CoA = N-acetyl-L-glutamate + CoA + H(+)</text>
        <dbReference type="Rhea" id="RHEA:24292"/>
        <dbReference type="ChEBI" id="CHEBI:15378"/>
        <dbReference type="ChEBI" id="CHEBI:29985"/>
        <dbReference type="ChEBI" id="CHEBI:44337"/>
        <dbReference type="ChEBI" id="CHEBI:57287"/>
        <dbReference type="ChEBI" id="CHEBI:57288"/>
        <dbReference type="EC" id="2.3.1.1"/>
    </reaction>
</comment>
<dbReference type="FunFam" id="3.60.70.12:FF:000001">
    <property type="entry name" value="Arginine biosynthesis bifunctional protein ArgJ, chloroplastic"/>
    <property type="match status" value="1"/>
</dbReference>
<evidence type="ECO:0000256" key="10">
    <source>
        <dbReference type="SAM" id="Coils"/>
    </source>
</evidence>
<keyword evidence="10" id="KW-0175">Coiled coil</keyword>
<comment type="similarity">
    <text evidence="1 9">Belongs to the ArgJ family.</text>
</comment>
<evidence type="ECO:0000256" key="5">
    <source>
        <dbReference type="ARBA" id="ARBA00022679"/>
    </source>
</evidence>
<evidence type="ECO:0000313" key="12">
    <source>
        <dbReference type="Proteomes" id="UP000285908"/>
    </source>
</evidence>
<dbReference type="Gene3D" id="3.10.20.340">
    <property type="entry name" value="ArgJ beta chain, C-terminal domain"/>
    <property type="match status" value="1"/>
</dbReference>
<dbReference type="Pfam" id="PF01960">
    <property type="entry name" value="ArgJ"/>
    <property type="match status" value="1"/>
</dbReference>
<evidence type="ECO:0000313" key="11">
    <source>
        <dbReference type="EMBL" id="RVV97875.1"/>
    </source>
</evidence>
<feature type="chain" id="PRO_5023258215" description="Arginine biosynthesis bifunctional protein ArgJ beta chain" evidence="9">
    <location>
        <begin position="236"/>
        <end position="451"/>
    </location>
</feature>
<feature type="binding site" evidence="9">
    <location>
        <position position="446"/>
    </location>
    <ligand>
        <name>substrate</name>
    </ligand>
</feature>
<evidence type="ECO:0000256" key="1">
    <source>
        <dbReference type="ARBA" id="ARBA00006774"/>
    </source>
</evidence>
<evidence type="ECO:0000256" key="4">
    <source>
        <dbReference type="ARBA" id="ARBA00022605"/>
    </source>
</evidence>
<dbReference type="PANTHER" id="PTHR23100:SF0">
    <property type="entry name" value="ARGININE BIOSYNTHESIS BIFUNCTIONAL PROTEIN ARGJ, MITOCHONDRIAL"/>
    <property type="match status" value="1"/>
</dbReference>
<comment type="pathway">
    <text evidence="9">Amino-acid biosynthesis; L-arginine biosynthesis; N(2)-acetyl-L-ornithine from L-glutamate: step 1/4.</text>
</comment>
<keyword evidence="4 9" id="KW-0028">Amino-acid biosynthesis</keyword>
<dbReference type="EC" id="2.3.1.35" evidence="9"/>
<evidence type="ECO:0000256" key="3">
    <source>
        <dbReference type="ARBA" id="ARBA00022571"/>
    </source>
</evidence>
<reference evidence="11 12" key="1">
    <citation type="submission" date="2018-11" db="EMBL/GenBank/DDBJ databases">
        <title>Mesobaculum littorinae gen. nov., sp. nov., isolated from Littorina scabra that represents a novel genus of the order Rhodobacteraceae.</title>
        <authorList>
            <person name="Li F."/>
        </authorList>
    </citation>
    <scope>NUCLEOTIDE SEQUENCE [LARGE SCALE GENOMIC DNA]</scope>
    <source>
        <strain evidence="11 12">M0103</strain>
    </source>
</reference>
<gene>
    <name evidence="9 11" type="primary">argJ</name>
    <name evidence="11" type="ORF">EKE94_10360</name>
</gene>
<dbReference type="EC" id="2.3.1.1" evidence="9"/>
<evidence type="ECO:0000256" key="8">
    <source>
        <dbReference type="ARBA" id="ARBA00049439"/>
    </source>
</evidence>
<protein>
    <recommendedName>
        <fullName evidence="9">Arginine biosynthesis bifunctional protein ArgJ</fullName>
    </recommendedName>
    <domain>
        <recommendedName>
            <fullName evidence="9">Glutamate N-acetyltransferase</fullName>
            <ecNumber evidence="9">2.3.1.35</ecNumber>
        </recommendedName>
        <alternativeName>
            <fullName evidence="9">Ornithine acetyltransferase</fullName>
            <shortName evidence="9">OATase</shortName>
        </alternativeName>
        <alternativeName>
            <fullName evidence="9">Ornithine transacetylase</fullName>
        </alternativeName>
    </domain>
    <domain>
        <recommendedName>
            <fullName evidence="9">Amino-acid acetyltransferase</fullName>
            <ecNumber evidence="9">2.3.1.1</ecNumber>
        </recommendedName>
        <alternativeName>
            <fullName evidence="9">N-acetylglutamate synthase</fullName>
            <shortName evidence="9">AGSase</shortName>
        </alternativeName>
    </domain>
    <component>
        <recommendedName>
            <fullName evidence="9">Arginine biosynthesis bifunctional protein ArgJ alpha chain</fullName>
        </recommendedName>
    </component>
    <component>
        <recommendedName>
            <fullName evidence="9">Arginine biosynthesis bifunctional protein ArgJ beta chain</fullName>
        </recommendedName>
    </component>
</protein>
<keyword evidence="12" id="KW-1185">Reference proteome</keyword>
<sequence>MAKKKKEVKALKKKVSKLKSKLQDRSAAGDAAAAAPAKKKALAVSPLAPETFPDLPDIAGVRFASGAAGVRYAGRTDVMLAELAAGTTVAGVFTRSSTRSASVLDCQAKLGGDPAKGAAILVNSGNANAFTGKHGEDSVTALSTAVGKTLGVPAARVFTASTGVIGERLPHDRITDKLAELKDGLAGDGIAGAARAIMTTDTFPKGAMAEIEVAGTPVRIAGIAKGSGMIAPDMATMLVYIFTDADVAQPVLQRMTAQAADETFNCITVDGDTSTSDSVLVAATGKSGAKRIGDMRAAGARAFRAALTDVMRDLAHQVIRDGEGATKFVEVRVSGADTPADARKVALSIANSPLVKTAVAGEDPNWGRIVMAVGKSGAKADRDTLSIRFGDVLVAEKGWVAESYREEDGAAYMKQSDLVLDVDLGLGKGRATVWTCDLTDRYIAINADYRS</sequence>
<dbReference type="PANTHER" id="PTHR23100">
    <property type="entry name" value="ARGININE BIOSYNTHESIS BIFUNCTIONAL PROTEIN ARGJ"/>
    <property type="match status" value="1"/>
</dbReference>
<evidence type="ECO:0000256" key="7">
    <source>
        <dbReference type="ARBA" id="ARBA00023315"/>
    </source>
</evidence>
<dbReference type="GO" id="GO:0005737">
    <property type="term" value="C:cytoplasm"/>
    <property type="evidence" value="ECO:0007669"/>
    <property type="project" value="UniProtKB-SubCell"/>
</dbReference>
<dbReference type="RefSeq" id="WP_127906540.1">
    <property type="nucleotide sequence ID" value="NZ_RQXX01000003.1"/>
</dbReference>
<dbReference type="AlphaFoldDB" id="A0A438AGX9"/>
<dbReference type="InterPro" id="IPR042195">
    <property type="entry name" value="ArgJ_beta_C"/>
</dbReference>
<dbReference type="InterPro" id="IPR016117">
    <property type="entry name" value="ArgJ-like_dom_sf"/>
</dbReference>
<keyword evidence="6 9" id="KW-0068">Autocatalytic cleavage</keyword>
<dbReference type="GO" id="GO:0004358">
    <property type="term" value="F:L-glutamate N-acetyltransferase activity, acting on acetyl-L-ornithine as donor"/>
    <property type="evidence" value="ECO:0007669"/>
    <property type="project" value="UniProtKB-UniRule"/>
</dbReference>
<proteinExistence type="inferred from homology"/>
<evidence type="ECO:0000256" key="9">
    <source>
        <dbReference type="HAMAP-Rule" id="MF_01106"/>
    </source>
</evidence>
<feature type="binding site" evidence="9">
    <location>
        <position position="236"/>
    </location>
    <ligand>
        <name>substrate</name>
    </ligand>
</feature>
<evidence type="ECO:0000256" key="2">
    <source>
        <dbReference type="ARBA" id="ARBA00011475"/>
    </source>
</evidence>
<comment type="subunit">
    <text evidence="2 9">Heterotetramer of two alpha and two beta chains.</text>
</comment>
<dbReference type="GO" id="GO:0004042">
    <property type="term" value="F:L-glutamate N-acetyltransferase activity"/>
    <property type="evidence" value="ECO:0007669"/>
    <property type="project" value="UniProtKB-UniRule"/>
</dbReference>
<comment type="function">
    <text evidence="9">Catalyzes two activities which are involved in the cyclic version of arginine biosynthesis: the synthesis of N-acetylglutamate from glutamate and acetyl-CoA as the acetyl donor, and of ornithine by transacetylation between N(2)-acetylornithine and glutamate.</text>
</comment>
<feature type="coiled-coil region" evidence="10">
    <location>
        <begin position="1"/>
        <end position="28"/>
    </location>
</feature>
<evidence type="ECO:0000256" key="6">
    <source>
        <dbReference type="ARBA" id="ARBA00022813"/>
    </source>
</evidence>
<comment type="subcellular location">
    <subcellularLocation>
        <location evidence="9">Cytoplasm</location>
    </subcellularLocation>
</comment>